<keyword evidence="3 5" id="KW-0732">Signal</keyword>
<evidence type="ECO:0000313" key="7">
    <source>
        <dbReference type="Proteomes" id="UP000321617"/>
    </source>
</evidence>
<keyword evidence="2" id="KW-0813">Transport</keyword>
<comment type="similarity">
    <text evidence="1">Belongs to the bacterial solute-binding protein 9 family.</text>
</comment>
<evidence type="ECO:0000313" key="6">
    <source>
        <dbReference type="EMBL" id="TWJ14960.1"/>
    </source>
</evidence>
<reference evidence="6 7" key="1">
    <citation type="journal article" date="2013" name="Stand. Genomic Sci.">
        <title>Genomic Encyclopedia of Type Strains, Phase I: The one thousand microbial genomes (KMG-I) project.</title>
        <authorList>
            <person name="Kyrpides N.C."/>
            <person name="Woyke T."/>
            <person name="Eisen J.A."/>
            <person name="Garrity G."/>
            <person name="Lilburn T.G."/>
            <person name="Beck B.J."/>
            <person name="Whitman W.B."/>
            <person name="Hugenholtz P."/>
            <person name="Klenk H.P."/>
        </authorList>
    </citation>
    <scope>NUCLEOTIDE SEQUENCE [LARGE SCALE GENOMIC DNA]</scope>
    <source>
        <strain evidence="6 7">DSM 45044</strain>
    </source>
</reference>
<dbReference type="SUPFAM" id="SSF53807">
    <property type="entry name" value="Helical backbone' metal receptor"/>
    <property type="match status" value="1"/>
</dbReference>
<evidence type="ECO:0000256" key="1">
    <source>
        <dbReference type="ARBA" id="ARBA00011028"/>
    </source>
</evidence>
<feature type="chain" id="PRO_5039277749" evidence="5">
    <location>
        <begin position="24"/>
        <end position="319"/>
    </location>
</feature>
<dbReference type="Gene3D" id="3.40.50.1980">
    <property type="entry name" value="Nitrogenase molybdenum iron protein domain"/>
    <property type="match status" value="2"/>
</dbReference>
<protein>
    <submittedName>
        <fullName evidence="6">Zinc transport system substrate-binding protein</fullName>
    </submittedName>
</protein>
<dbReference type="RefSeq" id="WP_170283840.1">
    <property type="nucleotide sequence ID" value="NZ_BAABIJ010000001.1"/>
</dbReference>
<keyword evidence="7" id="KW-1185">Reference proteome</keyword>
<evidence type="ECO:0000256" key="5">
    <source>
        <dbReference type="SAM" id="SignalP"/>
    </source>
</evidence>
<sequence length="319" mass="33708">MTTPLTRRLAGITVAGVTALALAACGGTDEASDADVTAVASFYPLQFVTERIGGDHVAVQSLTAAGAEPHDLTLAPQQVADLIDADLVIYLAGFQPAVDEAITEHAPDKALDVATATELIEGHSHEHGEEGEHAEEGHEGHHHDESGLDPHVWLDPTKLAEIAEAVADRLAETDPANESHYRAEAGTLVDELTALDQRYQDGLAECRSRDIVTSHAAFGYLADRYDLHQVAVSGLTPDAAPTSEAFRQVTDYVEEHGVTTVFYETLVSPDVAETIAAETGADTAVLDPIEGLAEGSTEDYFSIMDANLATLVTALGCES</sequence>
<gene>
    <name evidence="6" type="ORF">LX16_0655</name>
</gene>
<dbReference type="PANTHER" id="PTHR42953:SF3">
    <property type="entry name" value="HIGH-AFFINITY ZINC UPTAKE SYSTEM PROTEIN ZNUA"/>
    <property type="match status" value="1"/>
</dbReference>
<feature type="signal peptide" evidence="5">
    <location>
        <begin position="1"/>
        <end position="23"/>
    </location>
</feature>
<dbReference type="AlphaFoldDB" id="A0A562VAP5"/>
<evidence type="ECO:0000256" key="3">
    <source>
        <dbReference type="ARBA" id="ARBA00022729"/>
    </source>
</evidence>
<dbReference type="InterPro" id="IPR050492">
    <property type="entry name" value="Bact_metal-bind_prot9"/>
</dbReference>
<dbReference type="PROSITE" id="PS51257">
    <property type="entry name" value="PROKAR_LIPOPROTEIN"/>
    <property type="match status" value="1"/>
</dbReference>
<comment type="caution">
    <text evidence="6">The sequence shown here is derived from an EMBL/GenBank/DDBJ whole genome shotgun (WGS) entry which is preliminary data.</text>
</comment>
<dbReference type="GO" id="GO:0046872">
    <property type="term" value="F:metal ion binding"/>
    <property type="evidence" value="ECO:0007669"/>
    <property type="project" value="InterPro"/>
</dbReference>
<dbReference type="GO" id="GO:0030001">
    <property type="term" value="P:metal ion transport"/>
    <property type="evidence" value="ECO:0007669"/>
    <property type="project" value="InterPro"/>
</dbReference>
<accession>A0A562VAP5</accession>
<dbReference type="Proteomes" id="UP000321617">
    <property type="component" value="Unassembled WGS sequence"/>
</dbReference>
<evidence type="ECO:0000256" key="4">
    <source>
        <dbReference type="SAM" id="MobiDB-lite"/>
    </source>
</evidence>
<dbReference type="InterPro" id="IPR006127">
    <property type="entry name" value="ZnuA-like"/>
</dbReference>
<proteinExistence type="inferred from homology"/>
<dbReference type="Pfam" id="PF01297">
    <property type="entry name" value="ZnuA"/>
    <property type="match status" value="1"/>
</dbReference>
<dbReference type="PANTHER" id="PTHR42953">
    <property type="entry name" value="HIGH-AFFINITY ZINC UPTAKE SYSTEM PROTEIN ZNUA-RELATED"/>
    <property type="match status" value="1"/>
</dbReference>
<organism evidence="6 7">
    <name type="scientific">Stackebrandtia albiflava</name>
    <dbReference type="NCBI Taxonomy" id="406432"/>
    <lineage>
        <taxon>Bacteria</taxon>
        <taxon>Bacillati</taxon>
        <taxon>Actinomycetota</taxon>
        <taxon>Actinomycetes</taxon>
        <taxon>Glycomycetales</taxon>
        <taxon>Glycomycetaceae</taxon>
        <taxon>Stackebrandtia</taxon>
    </lineage>
</organism>
<name>A0A562VAP5_9ACTN</name>
<feature type="region of interest" description="Disordered" evidence="4">
    <location>
        <begin position="124"/>
        <end position="146"/>
    </location>
</feature>
<dbReference type="EMBL" id="VLLL01000005">
    <property type="protein sequence ID" value="TWJ14960.1"/>
    <property type="molecule type" value="Genomic_DNA"/>
</dbReference>
<evidence type="ECO:0000256" key="2">
    <source>
        <dbReference type="ARBA" id="ARBA00022448"/>
    </source>
</evidence>